<dbReference type="Proteomes" id="UP001163823">
    <property type="component" value="Chromosome 1"/>
</dbReference>
<keyword evidence="5" id="KW-0156">Chromatin regulator</keyword>
<comment type="similarity">
    <text evidence="2">Belongs to the histone deacetylase HD2 family.</text>
</comment>
<organism evidence="12 13">
    <name type="scientific">Quillaja saponaria</name>
    <name type="common">Soap bark tree</name>
    <dbReference type="NCBI Taxonomy" id="32244"/>
    <lineage>
        <taxon>Eukaryota</taxon>
        <taxon>Viridiplantae</taxon>
        <taxon>Streptophyta</taxon>
        <taxon>Embryophyta</taxon>
        <taxon>Tracheophyta</taxon>
        <taxon>Spermatophyta</taxon>
        <taxon>Magnoliopsida</taxon>
        <taxon>eudicotyledons</taxon>
        <taxon>Gunneridae</taxon>
        <taxon>Pentapetalae</taxon>
        <taxon>rosids</taxon>
        <taxon>fabids</taxon>
        <taxon>Fabales</taxon>
        <taxon>Quillajaceae</taxon>
        <taxon>Quillaja</taxon>
    </lineage>
</organism>
<evidence type="ECO:0000259" key="11">
    <source>
        <dbReference type="PROSITE" id="PS50157"/>
    </source>
</evidence>
<proteinExistence type="inferred from homology"/>
<keyword evidence="9" id="KW-0479">Metal-binding</keyword>
<evidence type="ECO:0000256" key="8">
    <source>
        <dbReference type="ARBA" id="ARBA00023242"/>
    </source>
</evidence>
<dbReference type="Gene3D" id="2.60.120.340">
    <property type="entry name" value="Nucleoplasmin core domain"/>
    <property type="match status" value="1"/>
</dbReference>
<keyword evidence="9" id="KW-0862">Zinc</keyword>
<evidence type="ECO:0000256" key="2">
    <source>
        <dbReference type="ARBA" id="ARBA00006673"/>
    </source>
</evidence>
<feature type="compositionally biased region" description="Basic and acidic residues" evidence="10">
    <location>
        <begin position="152"/>
        <end position="164"/>
    </location>
</feature>
<keyword evidence="13" id="KW-1185">Reference proteome</keyword>
<comment type="caution">
    <text evidence="12">The sequence shown here is derived from an EMBL/GenBank/DDBJ whole genome shotgun (WGS) entry which is preliminary data.</text>
</comment>
<dbReference type="InterPro" id="IPR041232">
    <property type="entry name" value="NPL"/>
</dbReference>
<evidence type="ECO:0000313" key="13">
    <source>
        <dbReference type="Proteomes" id="UP001163823"/>
    </source>
</evidence>
<keyword evidence="7" id="KW-0804">Transcription</keyword>
<evidence type="ECO:0000256" key="6">
    <source>
        <dbReference type="ARBA" id="ARBA00023015"/>
    </source>
</evidence>
<reference evidence="12 13" key="1">
    <citation type="journal article" date="2023" name="Science">
        <title>Elucidation of the pathway for biosynthesis of saponin adjuvants from the soapbark tree.</title>
        <authorList>
            <person name="Reed J."/>
            <person name="Orme A."/>
            <person name="El-Demerdash A."/>
            <person name="Owen C."/>
            <person name="Martin L.B.B."/>
            <person name="Misra R.C."/>
            <person name="Kikuchi S."/>
            <person name="Rejzek M."/>
            <person name="Martin A.C."/>
            <person name="Harkess A."/>
            <person name="Leebens-Mack J."/>
            <person name="Louveau T."/>
            <person name="Stephenson M.J."/>
            <person name="Osbourn A."/>
        </authorList>
    </citation>
    <scope>NUCLEOTIDE SEQUENCE [LARGE SCALE GENOMIC DNA]</scope>
    <source>
        <strain evidence="12">S10</strain>
    </source>
</reference>
<sequence length="301" mass="33266">MSTTMEFWGVEVRSGEILKVEDFDESYIHLSQATLGESDKNKGSEPVILNLKIDDQKLVLGNLSRDKIPQLSFDLVFEKEFELSHNWKHGSVYFCGYKVYAPEEDDVEFTAEDSEEENEDLPLNTKVNGKPKLNVEEAKPAAPKGNVANTGRLEKQVKVVKDNKEDEESDDEDEEESDDSDEEMGDATDDSDEGSDDDEDDEETPPKKAEQGKKRPNGSALKTPVSNKKAKSATPQKTDSKQGGHQATPYPLKKTGKTPANSEKSKDQTPKSGGQFSCKSCTKSFSSDGGLQQHSKVKHGQ</sequence>
<evidence type="ECO:0000256" key="1">
    <source>
        <dbReference type="ARBA" id="ARBA00004604"/>
    </source>
</evidence>
<evidence type="ECO:0000256" key="10">
    <source>
        <dbReference type="SAM" id="MobiDB-lite"/>
    </source>
</evidence>
<feature type="compositionally biased region" description="Low complexity" evidence="10">
    <location>
        <begin position="276"/>
        <end position="287"/>
    </location>
</feature>
<dbReference type="EMBL" id="JARAOO010000001">
    <property type="protein sequence ID" value="KAJ7981108.1"/>
    <property type="molecule type" value="Genomic_DNA"/>
</dbReference>
<dbReference type="GO" id="GO:0005730">
    <property type="term" value="C:nucleolus"/>
    <property type="evidence" value="ECO:0007669"/>
    <property type="project" value="UniProtKB-SubCell"/>
</dbReference>
<comment type="subcellular location">
    <subcellularLocation>
        <location evidence="1">Nucleus</location>
        <location evidence="1">Nucleolus</location>
    </subcellularLocation>
</comment>
<dbReference type="PROSITE" id="PS50157">
    <property type="entry name" value="ZINC_FINGER_C2H2_2"/>
    <property type="match status" value="1"/>
</dbReference>
<dbReference type="GO" id="GO:0006325">
    <property type="term" value="P:chromatin organization"/>
    <property type="evidence" value="ECO:0007669"/>
    <property type="project" value="UniProtKB-KW"/>
</dbReference>
<dbReference type="PROSITE" id="PS00028">
    <property type="entry name" value="ZINC_FINGER_C2H2_1"/>
    <property type="match status" value="1"/>
</dbReference>
<feature type="region of interest" description="Disordered" evidence="10">
    <location>
        <begin position="108"/>
        <end position="301"/>
    </location>
</feature>
<evidence type="ECO:0000313" key="12">
    <source>
        <dbReference type="EMBL" id="KAJ7981108.1"/>
    </source>
</evidence>
<keyword evidence="8" id="KW-0539">Nucleus</keyword>
<keyword evidence="3" id="KW-0678">Repressor</keyword>
<gene>
    <name evidence="12" type="ORF">O6P43_000420</name>
</gene>
<evidence type="ECO:0000256" key="5">
    <source>
        <dbReference type="ARBA" id="ARBA00022853"/>
    </source>
</evidence>
<protein>
    <submittedName>
        <fullName evidence="12">Histone deacetylase HDT1-like</fullName>
    </submittedName>
</protein>
<evidence type="ECO:0000256" key="3">
    <source>
        <dbReference type="ARBA" id="ARBA00022491"/>
    </source>
</evidence>
<feature type="compositionally biased region" description="Acidic residues" evidence="10">
    <location>
        <begin position="165"/>
        <end position="203"/>
    </location>
</feature>
<feature type="compositionally biased region" description="Polar residues" evidence="10">
    <location>
        <begin position="233"/>
        <end position="245"/>
    </location>
</feature>
<feature type="domain" description="C2H2-type" evidence="11">
    <location>
        <begin position="276"/>
        <end position="301"/>
    </location>
</feature>
<evidence type="ECO:0000256" key="9">
    <source>
        <dbReference type="PROSITE-ProRule" id="PRU00042"/>
    </source>
</evidence>
<dbReference type="FunFam" id="2.60.120.340:FF:000004">
    <property type="entry name" value="Histone deacetylase HDT1"/>
    <property type="match status" value="1"/>
</dbReference>
<dbReference type="GO" id="GO:0016787">
    <property type="term" value="F:hydrolase activity"/>
    <property type="evidence" value="ECO:0007669"/>
    <property type="project" value="UniProtKB-KW"/>
</dbReference>
<keyword evidence="6" id="KW-0805">Transcription regulation</keyword>
<evidence type="ECO:0000256" key="4">
    <source>
        <dbReference type="ARBA" id="ARBA00022801"/>
    </source>
</evidence>
<dbReference type="GO" id="GO:0008270">
    <property type="term" value="F:zinc ion binding"/>
    <property type="evidence" value="ECO:0007669"/>
    <property type="project" value="UniProtKB-KW"/>
</dbReference>
<evidence type="ECO:0000256" key="7">
    <source>
        <dbReference type="ARBA" id="ARBA00023163"/>
    </source>
</evidence>
<accession>A0AAD7QGN8</accession>
<dbReference type="Pfam" id="PF17800">
    <property type="entry name" value="NPL"/>
    <property type="match status" value="1"/>
</dbReference>
<feature type="compositionally biased region" description="Basic and acidic residues" evidence="10">
    <location>
        <begin position="204"/>
        <end position="213"/>
    </location>
</feature>
<dbReference type="InterPro" id="IPR013087">
    <property type="entry name" value="Znf_C2H2_type"/>
</dbReference>
<dbReference type="AlphaFoldDB" id="A0AAD7QGN8"/>
<name>A0AAD7QGN8_QUISA</name>
<feature type="compositionally biased region" description="Acidic residues" evidence="10">
    <location>
        <begin position="108"/>
        <end position="120"/>
    </location>
</feature>
<keyword evidence="4" id="KW-0378">Hydrolase</keyword>
<keyword evidence="9" id="KW-0863">Zinc-finger</keyword>